<dbReference type="Pfam" id="PF02171">
    <property type="entry name" value="Piwi"/>
    <property type="match status" value="1"/>
</dbReference>
<dbReference type="CDD" id="cd04657">
    <property type="entry name" value="Piwi_ago-like"/>
    <property type="match status" value="1"/>
</dbReference>
<dbReference type="Gene3D" id="3.30.420.10">
    <property type="entry name" value="Ribonuclease H-like superfamily/Ribonuclease H"/>
    <property type="match status" value="1"/>
</dbReference>
<dbReference type="SMART" id="SM00950">
    <property type="entry name" value="Piwi"/>
    <property type="match status" value="1"/>
</dbReference>
<sequence>MASHHRGGGRIGGGGRGQANPNVAQGGRGYGGGRGGQYYGEDGGGRGGGGRTGGGRGFDGRGGGYYHGGRDGGAGGGRGAGGYHGGRDGGAGRGVGGGYQEGGRGRGRGGGGGYHQEGYGGGRGGGGGYQEGYGGGRGGGGYQGRGGGRGGGQQQSQHAILPRAGPPLAERYAADAAALREQFKAMDIRRDEPMIPARPGFGATGTPCVVKANHFFVGLVDKGLHLYDTTGKTVPEAILKRAYRQVMSKLVSEKRDTEFGGRLPAYDGRKLLFTAGELPFESKEFEVTLSGGRAERRFKVHIKHTTPVSLDQLMMLMAGYQADIPAHALQALDIVLRDIVLNERSDNMQYIAAGRSFFSPHIGRTVNLGLGVEGWKGFYQSIRPTQMGLSVIVDISSTAIVSPLPLINYVKETLNKTGELTSITDMDYYKLKRILKGLRIEVTHRGDARRQYRIATLTQRPCSALDFELSSGVRKTITEYFRETYRLEIQFGFLPCLQVGTDQKPNYLPMEVCKIVPGQQYRKKLEGQQVSKLMESTCQRPSEREINIRQVVERNDYNSSLRANEFGIEVDYHPTSIQARVLPAPTLKYYGTGSESLCCPKDGQWNMIKKKVVDGAKVGNWACINFCRNLAKPAVDKFCSDLVKWSCNTGVHMDNLKLPVYLARPEQVEADLRMCYQDARNKLRGHKIDLLLAILPEKNGSLYGNIKRICETDIGIMSQCCLDRHVTRAGPPYFANVAIKINAKFGGRNSDFANPQQSLPVVLSKPTIIFGADVTHPAALDDAAPSIASVVASQDWPKLAKYNGIVRAQGHREELISGLEDIVRELLLAFEEGSKQRPQQLIFYRDGVSEGQFKQVLEKEIPEIEKAWKSLYNEKPHITFIVVQKRHHTRLFPDNHNDRRWTDNSGNILAGTVIDKNICHPTQFDFFLCSHAGIKGTSRPTHYHVLRDDNKFTADGLQSLTYNLCYMYSSCTRSVSIAPPAYYAHKLAFRAHFYVNQASDVAMSVGSGNAPAHVAVVNPLPQIKNELKRTMFYC</sequence>
<dbReference type="InterPro" id="IPR045246">
    <property type="entry name" value="Piwi_ago-like"/>
</dbReference>
<dbReference type="PANTHER" id="PTHR22891">
    <property type="entry name" value="EUKARYOTIC TRANSLATION INITIATION FACTOR 2C"/>
    <property type="match status" value="1"/>
</dbReference>
<dbReference type="InterPro" id="IPR012337">
    <property type="entry name" value="RNaseH-like_sf"/>
</dbReference>
<evidence type="ECO:0000256" key="2">
    <source>
        <dbReference type="ARBA" id="ARBA00023158"/>
    </source>
</evidence>
<dbReference type="GO" id="GO:0031047">
    <property type="term" value="P:regulatory ncRNA-mediated gene silencing"/>
    <property type="evidence" value="ECO:0007669"/>
    <property type="project" value="UniProtKB-KW"/>
</dbReference>
<dbReference type="PROSITE" id="PS50822">
    <property type="entry name" value="PIWI"/>
    <property type="match status" value="1"/>
</dbReference>
<dbReference type="InterPro" id="IPR003165">
    <property type="entry name" value="Piwi"/>
</dbReference>
<dbReference type="InterPro" id="IPR032472">
    <property type="entry name" value="ArgoL2"/>
</dbReference>
<dbReference type="AlphaFoldDB" id="A0A835KRL1"/>
<dbReference type="SMART" id="SM00949">
    <property type="entry name" value="PAZ"/>
    <property type="match status" value="1"/>
</dbReference>
<dbReference type="CDD" id="cd02846">
    <property type="entry name" value="PAZ_argonaute_like"/>
    <property type="match status" value="1"/>
</dbReference>
<reference evidence="6" key="1">
    <citation type="submission" date="2020-07" db="EMBL/GenBank/DDBJ databases">
        <title>Genome sequence and genetic diversity analysis of an under-domesticated orphan crop, white fonio (Digitaria exilis).</title>
        <authorList>
            <person name="Bennetzen J.L."/>
            <person name="Chen S."/>
            <person name="Ma X."/>
            <person name="Wang X."/>
            <person name="Yssel A.E.J."/>
            <person name="Chaluvadi S.R."/>
            <person name="Johnson M."/>
            <person name="Gangashetty P."/>
            <person name="Hamidou F."/>
            <person name="Sanogo M.D."/>
            <person name="Zwaenepoel A."/>
            <person name="Wallace J."/>
            <person name="Van De Peer Y."/>
            <person name="Van Deynze A."/>
        </authorList>
    </citation>
    <scope>NUCLEOTIDE SEQUENCE</scope>
    <source>
        <tissue evidence="6">Leaves</tissue>
    </source>
</reference>
<gene>
    <name evidence="6" type="ORF">HU200_010262</name>
</gene>
<dbReference type="SUPFAM" id="SSF101690">
    <property type="entry name" value="PAZ domain"/>
    <property type="match status" value="1"/>
</dbReference>
<dbReference type="SMART" id="SM01163">
    <property type="entry name" value="DUF1785"/>
    <property type="match status" value="1"/>
</dbReference>
<organism evidence="6 7">
    <name type="scientific">Digitaria exilis</name>
    <dbReference type="NCBI Taxonomy" id="1010633"/>
    <lineage>
        <taxon>Eukaryota</taxon>
        <taxon>Viridiplantae</taxon>
        <taxon>Streptophyta</taxon>
        <taxon>Embryophyta</taxon>
        <taxon>Tracheophyta</taxon>
        <taxon>Spermatophyta</taxon>
        <taxon>Magnoliopsida</taxon>
        <taxon>Liliopsida</taxon>
        <taxon>Poales</taxon>
        <taxon>Poaceae</taxon>
        <taxon>PACMAD clade</taxon>
        <taxon>Panicoideae</taxon>
        <taxon>Panicodae</taxon>
        <taxon>Paniceae</taxon>
        <taxon>Anthephorinae</taxon>
        <taxon>Digitaria</taxon>
    </lineage>
</organism>
<evidence type="ECO:0000313" key="6">
    <source>
        <dbReference type="EMBL" id="KAF8759232.1"/>
    </source>
</evidence>
<dbReference type="InterPro" id="IPR036397">
    <property type="entry name" value="RNaseH_sf"/>
</dbReference>
<dbReference type="InterPro" id="IPR003100">
    <property type="entry name" value="PAZ_dom"/>
</dbReference>
<feature type="compositionally biased region" description="Gly residues" evidence="3">
    <location>
        <begin position="77"/>
        <end position="153"/>
    </location>
</feature>
<evidence type="ECO:0000256" key="3">
    <source>
        <dbReference type="SAM" id="MobiDB-lite"/>
    </source>
</evidence>
<keyword evidence="7" id="KW-1185">Reference proteome</keyword>
<dbReference type="InterPro" id="IPR032473">
    <property type="entry name" value="Argonaute_Mid_dom"/>
</dbReference>
<feature type="region of interest" description="Disordered" evidence="3">
    <location>
        <begin position="77"/>
        <end position="158"/>
    </location>
</feature>
<dbReference type="FunFam" id="3.40.50.2300:FF:000110">
    <property type="entry name" value="Argonaute 10"/>
    <property type="match status" value="1"/>
</dbReference>
<evidence type="ECO:0000259" key="5">
    <source>
        <dbReference type="PROSITE" id="PS50822"/>
    </source>
</evidence>
<evidence type="ECO:0000256" key="1">
    <source>
        <dbReference type="ARBA" id="ARBA00008201"/>
    </source>
</evidence>
<feature type="domain" description="PAZ" evidence="4">
    <location>
        <begin position="405"/>
        <end position="517"/>
    </location>
</feature>
<dbReference type="InterPro" id="IPR032474">
    <property type="entry name" value="Argonaute_N"/>
</dbReference>
<dbReference type="Gene3D" id="3.40.50.2300">
    <property type="match status" value="1"/>
</dbReference>
<dbReference type="Proteomes" id="UP000636709">
    <property type="component" value="Unassembled WGS sequence"/>
</dbReference>
<dbReference type="Pfam" id="PF02170">
    <property type="entry name" value="PAZ"/>
    <property type="match status" value="1"/>
</dbReference>
<evidence type="ECO:0000259" key="4">
    <source>
        <dbReference type="PROSITE" id="PS50821"/>
    </source>
</evidence>
<dbReference type="GO" id="GO:0003723">
    <property type="term" value="F:RNA binding"/>
    <property type="evidence" value="ECO:0007669"/>
    <property type="project" value="InterPro"/>
</dbReference>
<dbReference type="InterPro" id="IPR036085">
    <property type="entry name" value="PAZ_dom_sf"/>
</dbReference>
<dbReference type="OrthoDB" id="10252740at2759"/>
<accession>A0A835KRL1</accession>
<comment type="similarity">
    <text evidence="1">Belongs to the argonaute family. Ago subfamily.</text>
</comment>
<dbReference type="Pfam" id="PF16487">
    <property type="entry name" value="ArgoMid"/>
    <property type="match status" value="1"/>
</dbReference>
<name>A0A835KRL1_9POAL</name>
<protein>
    <submittedName>
        <fullName evidence="6">Uncharacterized protein</fullName>
    </submittedName>
</protein>
<dbReference type="SUPFAM" id="SSF53098">
    <property type="entry name" value="Ribonuclease H-like"/>
    <property type="match status" value="1"/>
</dbReference>
<feature type="domain" description="Piwi" evidence="5">
    <location>
        <begin position="690"/>
        <end position="996"/>
    </location>
</feature>
<dbReference type="InterPro" id="IPR014811">
    <property type="entry name" value="ArgoL1"/>
</dbReference>
<proteinExistence type="inferred from homology"/>
<dbReference type="Gene3D" id="2.170.260.10">
    <property type="entry name" value="paz domain"/>
    <property type="match status" value="1"/>
</dbReference>
<dbReference type="Pfam" id="PF16488">
    <property type="entry name" value="ArgoL2"/>
    <property type="match status" value="1"/>
</dbReference>
<dbReference type="EMBL" id="JACEFO010000718">
    <property type="protein sequence ID" value="KAF8759232.1"/>
    <property type="molecule type" value="Genomic_DNA"/>
</dbReference>
<feature type="compositionally biased region" description="Gly residues" evidence="3">
    <location>
        <begin position="26"/>
        <end position="56"/>
    </location>
</feature>
<feature type="region of interest" description="Disordered" evidence="3">
    <location>
        <begin position="1"/>
        <end position="56"/>
    </location>
</feature>
<dbReference type="Pfam" id="PF08699">
    <property type="entry name" value="ArgoL1"/>
    <property type="match status" value="1"/>
</dbReference>
<keyword evidence="2" id="KW-0943">RNA-mediated gene silencing</keyword>
<dbReference type="Pfam" id="PF16486">
    <property type="entry name" value="ArgoN"/>
    <property type="match status" value="1"/>
</dbReference>
<dbReference type="PROSITE" id="PS50821">
    <property type="entry name" value="PAZ"/>
    <property type="match status" value="1"/>
</dbReference>
<evidence type="ECO:0000313" key="7">
    <source>
        <dbReference type="Proteomes" id="UP000636709"/>
    </source>
</evidence>
<comment type="caution">
    <text evidence="6">The sequence shown here is derived from an EMBL/GenBank/DDBJ whole genome shotgun (WGS) entry which is preliminary data.</text>
</comment>